<dbReference type="Gene3D" id="1.20.1270.60">
    <property type="entry name" value="Arfaptin homology (AH) domain/BAR domain"/>
    <property type="match status" value="1"/>
</dbReference>
<keyword evidence="6" id="KW-0963">Cytoplasm</keyword>
<reference evidence="17" key="1">
    <citation type="submission" date="2012-09" db="EMBL/GenBank/DDBJ databases">
        <title>Genome sequencing and comparative transcriptomics of race 1 and race 4 of banana pathogen: Fusarium oxysporum f. sp. cubense.</title>
        <authorList>
            <person name="Fang X."/>
            <person name="Huang J."/>
        </authorList>
    </citation>
    <scope>NUCLEOTIDE SEQUENCE [LARGE SCALE GENOMIC DNA]</scope>
    <source>
        <strain evidence="17">race 4</strain>
    </source>
</reference>
<evidence type="ECO:0000256" key="10">
    <source>
        <dbReference type="ARBA" id="ARBA00029392"/>
    </source>
</evidence>
<evidence type="ECO:0000313" key="16">
    <source>
        <dbReference type="EMBL" id="EMT60282.1"/>
    </source>
</evidence>
<dbReference type="InterPro" id="IPR029058">
    <property type="entry name" value="AB_hydrolase_fold"/>
</dbReference>
<dbReference type="Gene3D" id="3.40.50.1820">
    <property type="entry name" value="alpha/beta hydrolase"/>
    <property type="match status" value="1"/>
</dbReference>
<proteinExistence type="inferred from homology"/>
<organism evidence="16 17">
    <name type="scientific">Fusarium oxysporum f. sp. cubense (strain race 4)</name>
    <name type="common">Panama disease fungus</name>
    <dbReference type="NCBI Taxonomy" id="2502994"/>
    <lineage>
        <taxon>Eukaryota</taxon>
        <taxon>Fungi</taxon>
        <taxon>Dikarya</taxon>
        <taxon>Ascomycota</taxon>
        <taxon>Pezizomycotina</taxon>
        <taxon>Sordariomycetes</taxon>
        <taxon>Hypocreomycetidae</taxon>
        <taxon>Hypocreales</taxon>
        <taxon>Nectriaceae</taxon>
        <taxon>Fusarium</taxon>
        <taxon>Fusarium oxysporum species complex</taxon>
    </lineage>
</organism>
<evidence type="ECO:0000256" key="9">
    <source>
        <dbReference type="ARBA" id="ARBA00023098"/>
    </source>
</evidence>
<feature type="region of interest" description="Disordered" evidence="13">
    <location>
        <begin position="1"/>
        <end position="24"/>
    </location>
</feature>
<dbReference type="HOGENOM" id="CLU_049413_3_1_1"/>
<dbReference type="OrthoDB" id="2418081at2759"/>
<keyword evidence="14" id="KW-0472">Membrane</keyword>
<dbReference type="EMBL" id="KB726997">
    <property type="protein sequence ID" value="EMT60282.1"/>
    <property type="molecule type" value="Genomic_DNA"/>
</dbReference>
<dbReference type="GO" id="GO:0005737">
    <property type="term" value="C:cytoplasm"/>
    <property type="evidence" value="ECO:0007669"/>
    <property type="project" value="UniProtKB-SubCell"/>
</dbReference>
<protein>
    <recommendedName>
        <fullName evidence="4">Acyl-protein thioesterase 1</fullName>
        <ecNumber evidence="3">3.1.2.22</ecNumber>
    </recommendedName>
    <alternativeName>
        <fullName evidence="11">Palmitoyl-protein hydrolase</fullName>
    </alternativeName>
</protein>
<comment type="subcellular location">
    <subcellularLocation>
        <location evidence="1">Cytoplasm</location>
    </subcellularLocation>
</comment>
<evidence type="ECO:0000256" key="5">
    <source>
        <dbReference type="ARBA" id="ARBA00022487"/>
    </source>
</evidence>
<dbReference type="AlphaFoldDB" id="N1R8N5"/>
<keyword evidence="7" id="KW-0378">Hydrolase</keyword>
<dbReference type="STRING" id="1229665.N1R8N5"/>
<evidence type="ECO:0000256" key="6">
    <source>
        <dbReference type="ARBA" id="ARBA00022490"/>
    </source>
</evidence>
<reference evidence="17" key="2">
    <citation type="journal article" date="2014" name="PLoS ONE">
        <title>Genome and Transcriptome Analysis of the Fungal Pathogen Fusarium oxysporum f. sp. cubense Causing Banana Vascular Wilt Disease.</title>
        <authorList>
            <person name="Guo L."/>
            <person name="Han L."/>
            <person name="Yang L."/>
            <person name="Zeng H."/>
            <person name="Fan D."/>
            <person name="Zhu Y."/>
            <person name="Feng Y."/>
            <person name="Wang G."/>
            <person name="Peng C."/>
            <person name="Jiang X."/>
            <person name="Zhou D."/>
            <person name="Ni P."/>
            <person name="Liang C."/>
            <person name="Liu L."/>
            <person name="Wang J."/>
            <person name="Mao C."/>
            <person name="Fang X."/>
            <person name="Peng M."/>
            <person name="Huang J."/>
        </authorList>
    </citation>
    <scope>NUCLEOTIDE SEQUENCE [LARGE SCALE GENOMIC DNA]</scope>
    <source>
        <strain evidence="17">race 4</strain>
    </source>
</reference>
<keyword evidence="14" id="KW-1133">Transmembrane helix</keyword>
<dbReference type="InterPro" id="IPR027267">
    <property type="entry name" value="AH/BAR_dom_sf"/>
</dbReference>
<evidence type="ECO:0000256" key="8">
    <source>
        <dbReference type="ARBA" id="ARBA00022832"/>
    </source>
</evidence>
<evidence type="ECO:0000256" key="3">
    <source>
        <dbReference type="ARBA" id="ARBA00012423"/>
    </source>
</evidence>
<dbReference type="GO" id="GO:0006631">
    <property type="term" value="P:fatty acid metabolic process"/>
    <property type="evidence" value="ECO:0007669"/>
    <property type="project" value="UniProtKB-KW"/>
</dbReference>
<keyword evidence="14" id="KW-0812">Transmembrane</keyword>
<feature type="transmembrane region" description="Helical" evidence="14">
    <location>
        <begin position="99"/>
        <end position="117"/>
    </location>
</feature>
<evidence type="ECO:0000256" key="7">
    <source>
        <dbReference type="ARBA" id="ARBA00022801"/>
    </source>
</evidence>
<dbReference type="PANTHER" id="PTHR10655">
    <property type="entry name" value="LYSOPHOSPHOLIPASE-RELATED"/>
    <property type="match status" value="1"/>
</dbReference>
<dbReference type="Proteomes" id="UP000016929">
    <property type="component" value="Unassembled WGS sequence"/>
</dbReference>
<evidence type="ECO:0000313" key="17">
    <source>
        <dbReference type="Proteomes" id="UP000016929"/>
    </source>
</evidence>
<keyword evidence="8" id="KW-0276">Fatty acid metabolism</keyword>
<comment type="catalytic activity">
    <reaction evidence="12">
        <text>S-hexadecanoyl-L-cysteinyl-[protein] + H2O = L-cysteinyl-[protein] + hexadecanoate + H(+)</text>
        <dbReference type="Rhea" id="RHEA:19233"/>
        <dbReference type="Rhea" id="RHEA-COMP:10131"/>
        <dbReference type="Rhea" id="RHEA-COMP:11032"/>
        <dbReference type="ChEBI" id="CHEBI:7896"/>
        <dbReference type="ChEBI" id="CHEBI:15377"/>
        <dbReference type="ChEBI" id="CHEBI:15378"/>
        <dbReference type="ChEBI" id="CHEBI:29950"/>
        <dbReference type="ChEBI" id="CHEBI:74151"/>
        <dbReference type="EC" id="3.1.2.22"/>
    </reaction>
</comment>
<dbReference type="EC" id="3.1.2.22" evidence="3"/>
<evidence type="ECO:0000256" key="12">
    <source>
        <dbReference type="ARBA" id="ARBA00047337"/>
    </source>
</evidence>
<dbReference type="SUPFAM" id="SSF53474">
    <property type="entry name" value="alpha/beta-Hydrolases"/>
    <property type="match status" value="1"/>
</dbReference>
<feature type="domain" description="Phospholipase/carboxylesterase/thioesterase" evidence="15">
    <location>
        <begin position="141"/>
        <end position="360"/>
    </location>
</feature>
<evidence type="ECO:0000256" key="13">
    <source>
        <dbReference type="SAM" id="MobiDB-lite"/>
    </source>
</evidence>
<keyword evidence="9" id="KW-0443">Lipid metabolism</keyword>
<dbReference type="InterPro" id="IPR050565">
    <property type="entry name" value="LYPA1-2/EST-like"/>
</dbReference>
<evidence type="ECO:0000256" key="1">
    <source>
        <dbReference type="ARBA" id="ARBA00004496"/>
    </source>
</evidence>
<name>N1R8N5_FUSC4</name>
<dbReference type="GO" id="GO:0008474">
    <property type="term" value="F:palmitoyl-(protein) hydrolase activity"/>
    <property type="evidence" value="ECO:0007669"/>
    <property type="project" value="UniProtKB-EC"/>
</dbReference>
<evidence type="ECO:0000256" key="2">
    <source>
        <dbReference type="ARBA" id="ARBA00006499"/>
    </source>
</evidence>
<evidence type="ECO:0000256" key="11">
    <source>
        <dbReference type="ARBA" id="ARBA00031195"/>
    </source>
</evidence>
<evidence type="ECO:0000256" key="4">
    <source>
        <dbReference type="ARBA" id="ARBA00014923"/>
    </source>
</evidence>
<dbReference type="PANTHER" id="PTHR10655:SF17">
    <property type="entry name" value="LYSOPHOSPHOLIPASE-LIKE PROTEIN 1"/>
    <property type="match status" value="1"/>
</dbReference>
<accession>N1R8N5</accession>
<dbReference type="Pfam" id="PF02230">
    <property type="entry name" value="Abhydrolase_2"/>
    <property type="match status" value="1"/>
</dbReference>
<dbReference type="GO" id="GO:0052689">
    <property type="term" value="F:carboxylic ester hydrolase activity"/>
    <property type="evidence" value="ECO:0007669"/>
    <property type="project" value="UniProtKB-KW"/>
</dbReference>
<gene>
    <name evidence="16" type="ORF">FOC4_g10011550</name>
</gene>
<feature type="compositionally biased region" description="Pro residues" evidence="13">
    <location>
        <begin position="11"/>
        <end position="22"/>
    </location>
</feature>
<dbReference type="FunFam" id="3.40.50.1820:FF:000010">
    <property type="entry name" value="Acyl-protein thioesterase 2"/>
    <property type="match status" value="1"/>
</dbReference>
<evidence type="ECO:0000256" key="14">
    <source>
        <dbReference type="SAM" id="Phobius"/>
    </source>
</evidence>
<evidence type="ECO:0000259" key="15">
    <source>
        <dbReference type="Pfam" id="PF02230"/>
    </source>
</evidence>
<feature type="compositionally biased region" description="Polar residues" evidence="13">
    <location>
        <begin position="1"/>
        <end position="10"/>
    </location>
</feature>
<comment type="function">
    <text evidence="10">Hydrolyzes fatty acids from S-acylated cysteine residues in proteins with a strong preference for palmitoylated G-alpha proteins over other acyl substrates. Mediates the deacylation of G-alpha proteins such as GPA1 in vivo, but has weak or no activity toward palmitoylated Ras proteins. Has weak lysophospholipase activity in vitro; however such activity may not exist in vivo.</text>
</comment>
<comment type="similarity">
    <text evidence="2">Belongs to the AB hydrolase superfamily. AB hydrolase 2 family.</text>
</comment>
<keyword evidence="5" id="KW-0719">Serine esterase</keyword>
<sequence>MASETTSRPVSPTPSQLPPVPGSPVYSLASTANPLSQYNLPLPPPPRSSHAVLTKADLELSQQAYSDLVASAKGYRLALAALSTAASTFGSALEACARLFLRYFCIFAAPLAFLFIFKSFSTRTEPETQPEVKMSGKLPLVFPAASRHTATVIFVHGLGDTGHGWASAVENWRRREKLSEVKFILPHAPEIPITVNMGMRMPGWFDVKQLGGDVDSLVRNEDTEGIKRSQKYFHDLIQEEVNSGIPPERIVLGGFSQGGAMSLLAGLTCTSKLGGIVGLSSWLLLSKTFADLVKPTDANRQTPVMMFHGDADPIVPFQRGKLSADLLKELGYDVTFKTYPGMGHSACLEELDEVEAFLRKQLPPKN</sequence>
<dbReference type="InterPro" id="IPR003140">
    <property type="entry name" value="PLipase/COase/thioEstase"/>
</dbReference>
<keyword evidence="17" id="KW-1185">Reference proteome</keyword>